<reference evidence="1" key="1">
    <citation type="journal article" date="2019" name="Nat. Med.">
        <title>A library of human gut bacterial isolates paired with longitudinal multiomics data enables mechanistic microbiome research.</title>
        <authorList>
            <person name="Poyet M."/>
            <person name="Groussin M."/>
            <person name="Gibbons S.M."/>
            <person name="Avila-Pacheco J."/>
            <person name="Jiang X."/>
            <person name="Kearney S.M."/>
            <person name="Perrotta A.R."/>
            <person name="Berdy B."/>
            <person name="Zhao S."/>
            <person name="Lieberman T.D."/>
            <person name="Swanson P.K."/>
            <person name="Smith M."/>
            <person name="Roesemann S."/>
            <person name="Alexander J.E."/>
            <person name="Rich S.A."/>
            <person name="Livny J."/>
            <person name="Vlamakis H."/>
            <person name="Clish C."/>
            <person name="Bullock K."/>
            <person name="Deik A."/>
            <person name="Scott J."/>
            <person name="Pierce K.A."/>
            <person name="Xavier R.J."/>
            <person name="Alm E.J."/>
        </authorList>
    </citation>
    <scope>NUCLEOTIDE SEQUENCE</scope>
    <source>
        <strain evidence="1">BIOML-A21</strain>
    </source>
</reference>
<dbReference type="EMBL" id="VWMU01000493">
    <property type="protein sequence ID" value="KAA3702178.1"/>
    <property type="molecule type" value="Genomic_DNA"/>
</dbReference>
<gene>
    <name evidence="1" type="ORF">F3F94_21355</name>
</gene>
<protein>
    <recommendedName>
        <fullName evidence="2">DUF1573 domain-containing protein</fullName>
    </recommendedName>
</protein>
<name>A0A641MCU2_9BACE</name>
<evidence type="ECO:0000313" key="1">
    <source>
        <dbReference type="EMBL" id="KAA3702178.1"/>
    </source>
</evidence>
<dbReference type="RefSeq" id="WP_021935754.1">
    <property type="nucleotide sequence ID" value="NZ_CP081899.1"/>
</dbReference>
<accession>A0A641MCU2</accession>
<sequence>MFSSSIWAGNLIDIDCKVQSVYGYRADGTPGRVVVINLKGECLKGNCLVDVAAKGYREKSNFVLDAKDSTRIELLLPSELPVGKKAEVAFTFTYAGEKYKRKLTIDPM</sequence>
<dbReference type="AlphaFoldDB" id="A0A641MCU2"/>
<proteinExistence type="predicted"/>
<evidence type="ECO:0008006" key="2">
    <source>
        <dbReference type="Google" id="ProtNLM"/>
    </source>
</evidence>
<comment type="caution">
    <text evidence="1">The sequence shown here is derived from an EMBL/GenBank/DDBJ whole genome shotgun (WGS) entry which is preliminary data.</text>
</comment>
<organism evidence="1">
    <name type="scientific">Bacteroides salyersiae</name>
    <dbReference type="NCBI Taxonomy" id="291644"/>
    <lineage>
        <taxon>Bacteria</taxon>
        <taxon>Pseudomonadati</taxon>
        <taxon>Bacteroidota</taxon>
        <taxon>Bacteroidia</taxon>
        <taxon>Bacteroidales</taxon>
        <taxon>Bacteroidaceae</taxon>
        <taxon>Bacteroides</taxon>
    </lineage>
</organism>